<dbReference type="Pfam" id="PF01381">
    <property type="entry name" value="HTH_3"/>
    <property type="match status" value="1"/>
</dbReference>
<reference evidence="3 4" key="1">
    <citation type="submission" date="2012-06" db="EMBL/GenBank/DDBJ databases">
        <title>The complete chromosome of genome of Turneriella parva DSM 21527.</title>
        <authorList>
            <consortium name="US DOE Joint Genome Institute (JGI-PGF)"/>
            <person name="Lucas S."/>
            <person name="Han J."/>
            <person name="Lapidus A."/>
            <person name="Bruce D."/>
            <person name="Goodwin L."/>
            <person name="Pitluck S."/>
            <person name="Peters L."/>
            <person name="Kyrpides N."/>
            <person name="Mavromatis K."/>
            <person name="Ivanova N."/>
            <person name="Mikhailova N."/>
            <person name="Chertkov O."/>
            <person name="Detter J.C."/>
            <person name="Tapia R."/>
            <person name="Han C."/>
            <person name="Land M."/>
            <person name="Hauser L."/>
            <person name="Markowitz V."/>
            <person name="Cheng J.-F."/>
            <person name="Hugenholtz P."/>
            <person name="Woyke T."/>
            <person name="Wu D."/>
            <person name="Gronow S."/>
            <person name="Wellnitz S."/>
            <person name="Brambilla E."/>
            <person name="Klenk H.-P."/>
            <person name="Eisen J.A."/>
        </authorList>
    </citation>
    <scope>NUCLEOTIDE SEQUENCE [LARGE SCALE GENOMIC DNA]</scope>
    <source>
        <strain evidence="4">ATCC BAA-1111 / DSM 21527 / NCTC 11395 / H</strain>
    </source>
</reference>
<dbReference type="Proteomes" id="UP000006048">
    <property type="component" value="Chromosome"/>
</dbReference>
<organism evidence="3 4">
    <name type="scientific">Turneriella parva (strain ATCC BAA-1111 / DSM 21527 / NCTC 11395 / H)</name>
    <name type="common">Leptospira parva</name>
    <dbReference type="NCBI Taxonomy" id="869212"/>
    <lineage>
        <taxon>Bacteria</taxon>
        <taxon>Pseudomonadati</taxon>
        <taxon>Spirochaetota</taxon>
        <taxon>Spirochaetia</taxon>
        <taxon>Leptospirales</taxon>
        <taxon>Leptospiraceae</taxon>
        <taxon>Turneriella</taxon>
    </lineage>
</organism>
<accession>I4B9L1</accession>
<dbReference type="AlphaFoldDB" id="I4B9L1"/>
<dbReference type="PROSITE" id="PS50943">
    <property type="entry name" value="HTH_CROC1"/>
    <property type="match status" value="1"/>
</dbReference>
<dbReference type="InterPro" id="IPR001387">
    <property type="entry name" value="Cro/C1-type_HTH"/>
</dbReference>
<dbReference type="InterPro" id="IPR013430">
    <property type="entry name" value="Toxin_antidote_HigA"/>
</dbReference>
<evidence type="ECO:0000313" key="3">
    <source>
        <dbReference type="EMBL" id="AFM13968.1"/>
    </source>
</evidence>
<dbReference type="RefSeq" id="WP_014804467.1">
    <property type="nucleotide sequence ID" value="NC_018020.1"/>
</dbReference>
<evidence type="ECO:0000259" key="2">
    <source>
        <dbReference type="PROSITE" id="PS50943"/>
    </source>
</evidence>
<keyword evidence="4" id="KW-1185">Reference proteome</keyword>
<dbReference type="GO" id="GO:0003677">
    <property type="term" value="F:DNA binding"/>
    <property type="evidence" value="ECO:0007669"/>
    <property type="project" value="UniProtKB-KW"/>
</dbReference>
<dbReference type="InterPro" id="IPR010982">
    <property type="entry name" value="Lambda_DNA-bd_dom_sf"/>
</dbReference>
<dbReference type="SUPFAM" id="SSF47413">
    <property type="entry name" value="lambda repressor-like DNA-binding domains"/>
    <property type="match status" value="1"/>
</dbReference>
<name>I4B9L1_TURPD</name>
<dbReference type="KEGG" id="tpx:Turpa_3330"/>
<dbReference type="PATRIC" id="fig|869212.3.peg.3368"/>
<dbReference type="OrthoDB" id="9798100at2"/>
<dbReference type="PANTHER" id="PTHR36924:SF1">
    <property type="entry name" value="ANTITOXIN HIGA-1"/>
    <property type="match status" value="1"/>
</dbReference>
<sequence>MRKNLPNIHPGDILHEEFMQPLNVTGYRLAKDTGLDPKRISDIIHKKRGITADTALRLSRFFGTTAQFWLNLQNSFDLEEKEKELRRVLTRIHKYSEEAVASVGR</sequence>
<feature type="domain" description="HTH cro/C1-type" evidence="2">
    <location>
        <begin position="29"/>
        <end position="69"/>
    </location>
</feature>
<dbReference type="PANTHER" id="PTHR36924">
    <property type="entry name" value="ANTITOXIN HIGA-1"/>
    <property type="match status" value="1"/>
</dbReference>
<proteinExistence type="predicted"/>
<keyword evidence="1" id="KW-0238">DNA-binding</keyword>
<dbReference type="HOGENOM" id="CLU_140230_5_0_12"/>
<evidence type="ECO:0000256" key="1">
    <source>
        <dbReference type="ARBA" id="ARBA00023125"/>
    </source>
</evidence>
<gene>
    <name evidence="3" type="ordered locus">Turpa_3330</name>
</gene>
<dbReference type="NCBIfam" id="TIGR02607">
    <property type="entry name" value="antidote_HigA"/>
    <property type="match status" value="1"/>
</dbReference>
<dbReference type="EMBL" id="CP002959">
    <property type="protein sequence ID" value="AFM13968.1"/>
    <property type="molecule type" value="Genomic_DNA"/>
</dbReference>
<protein>
    <submittedName>
        <fullName evidence="3">Plasmid maintenance system antidote protein, XRE family</fullName>
    </submittedName>
</protein>
<dbReference type="Gene3D" id="1.10.260.40">
    <property type="entry name" value="lambda repressor-like DNA-binding domains"/>
    <property type="match status" value="1"/>
</dbReference>
<evidence type="ECO:0000313" key="4">
    <source>
        <dbReference type="Proteomes" id="UP000006048"/>
    </source>
</evidence>